<feature type="compositionally biased region" description="Basic residues" evidence="1">
    <location>
        <begin position="163"/>
        <end position="176"/>
    </location>
</feature>
<reference evidence="2 3" key="1">
    <citation type="submission" date="2014-06" db="EMBL/GenBank/DDBJ databases">
        <title>Evolutionary Origins and Diversification of the Mycorrhizal Mutualists.</title>
        <authorList>
            <consortium name="DOE Joint Genome Institute"/>
            <consortium name="Mycorrhizal Genomics Consortium"/>
            <person name="Kohler A."/>
            <person name="Kuo A."/>
            <person name="Nagy L.G."/>
            <person name="Floudas D."/>
            <person name="Copeland A."/>
            <person name="Barry K.W."/>
            <person name="Cichocki N."/>
            <person name="Veneault-Fourrey C."/>
            <person name="LaButti K."/>
            <person name="Lindquist E.A."/>
            <person name="Lipzen A."/>
            <person name="Lundell T."/>
            <person name="Morin E."/>
            <person name="Murat C."/>
            <person name="Riley R."/>
            <person name="Ohm R."/>
            <person name="Sun H."/>
            <person name="Tunlid A."/>
            <person name="Henrissat B."/>
            <person name="Grigoriev I.V."/>
            <person name="Hibbett D.S."/>
            <person name="Martin F."/>
        </authorList>
    </citation>
    <scope>NUCLEOTIDE SEQUENCE [LARGE SCALE GENOMIC DNA]</scope>
    <source>
        <strain evidence="2 3">SS14</strain>
    </source>
</reference>
<dbReference type="EMBL" id="KN837143">
    <property type="protein sequence ID" value="KIJ40509.1"/>
    <property type="molecule type" value="Genomic_DNA"/>
</dbReference>
<evidence type="ECO:0000313" key="2">
    <source>
        <dbReference type="EMBL" id="KIJ40509.1"/>
    </source>
</evidence>
<evidence type="ECO:0000313" key="3">
    <source>
        <dbReference type="Proteomes" id="UP000054279"/>
    </source>
</evidence>
<gene>
    <name evidence="2" type="ORF">M422DRAFT_256471</name>
</gene>
<proteinExistence type="predicted"/>
<dbReference type="HOGENOM" id="CLU_266284_0_0_1"/>
<organism evidence="2 3">
    <name type="scientific">Sphaerobolus stellatus (strain SS14)</name>
    <dbReference type="NCBI Taxonomy" id="990650"/>
    <lineage>
        <taxon>Eukaryota</taxon>
        <taxon>Fungi</taxon>
        <taxon>Dikarya</taxon>
        <taxon>Basidiomycota</taxon>
        <taxon>Agaricomycotina</taxon>
        <taxon>Agaricomycetes</taxon>
        <taxon>Phallomycetidae</taxon>
        <taxon>Geastrales</taxon>
        <taxon>Sphaerobolaceae</taxon>
        <taxon>Sphaerobolus</taxon>
    </lineage>
</organism>
<evidence type="ECO:0000256" key="1">
    <source>
        <dbReference type="SAM" id="MobiDB-lite"/>
    </source>
</evidence>
<name>A0A0C9V091_SPHS4</name>
<feature type="compositionally biased region" description="Polar residues" evidence="1">
    <location>
        <begin position="1217"/>
        <end position="1227"/>
    </location>
</feature>
<sequence length="1245" mass="136125">MTISTRTSQPPNEKLEMILNEIRMLDANRLILRIEAEYSKERSRRNAANADTNRDLQAKNYIPDTRWTNEVIQACETCLREEGVDPPARPINFVESSNKDTSVAISAPSAEKALPDVRTQNEIAGGTHVSVLQRGEEPSGGVENPKSKTVRIEEPSNPDAPPKRGRGRPPKAKKIDKKSEPGNDLEPGDDGVENEQGGLKEVKGKGRRKKTACREGDGKEAAGTTEMNLKAAASKSKSKGHAKAKDDGSSAKSKDDGGLVMSKDDGDSAKLNDNSGAAKLKRAQAESEDDSESPNVGKNTQKAKEVNKKIPTILAAAKERRKEAGSEQQTIPNDNDANAIDKTVLEEPENDGFDFNFVPGPFSKEQDEDLDLERKRIRLGLDTREQRASNPWNRWESVFWNDPSWRPEGCSEGDVTVEEFTDEEDEIPLTKPEKAARAARRYHRLMFSKLPKSVWTEEHRIIHERVTSQITKRYEALDTPRSTNGLSEANVAGLMEHTKSEITEKCSWLNLRGVTMIALVVTQSSDPLTSLHNAVVCGSREVWQYLDEKEAHYTALLSELEASVKVGIVKNNESQSLQDFREFHRVMGLKIDAKRSYISARLRRLWEEFSSSQTVHFTWTKFGKQLLGVQARLENWPDTIDFPGGSCYYADVARNSVDAATLLRALYGQDTKRIALRSWTQAEKELMEGKSDKELAEVTAYQNVPLIVSDRDRILLRVGQVAKFNSDRVKEKANITVIKAQTKLEQIEKEDKETISSTDIDMNVYVEGTAEPKVNKGKRKWQDGDTEDECDEQEKRMKVDDRKAELNTAGGTDGNTGAAHLVSGDAGPSKMVSTGTTRVAQGRVGSLDFHTSLEDMATVTHREIPTMTSADAHTVPPINPPTGYTSSNAGRNISQTSNRVTVSNLHPETGPRASNGHTSMNTTVEQTCIGPVISIPSTVAGPRATAGYMNSNTVVNAPQTHNGRVVPTPPPVSGPRASVGYITESNQTYSRRHLSTPSPSITNQMSGYVSGSQMSGSRPLSSVGGRTTPVWTRNPHGVGYGQAQGSLGATGDVSNRGGGNWMGQAYGSSHGGMGSGMNFGMNVPASQSFINQSAIHQVNHQPSLDMSYGMDHGGMNQATMNYNYGGMNQRPMYLSNGGMNHAVNFQGGTGGGNHHLDGKMNYHEERQVNYSHGNNTNGFRYTGVPSGGGEVYPNGGRTEQYGGSAPITWDGYAQSTVAGPSTVQDSLPTIPELNESYLRDSGRPQ</sequence>
<dbReference type="AlphaFoldDB" id="A0A0C9V091"/>
<feature type="compositionally biased region" description="Basic and acidic residues" evidence="1">
    <location>
        <begin position="243"/>
        <end position="270"/>
    </location>
</feature>
<protein>
    <submittedName>
        <fullName evidence="2">Uncharacterized protein</fullName>
    </submittedName>
</protein>
<accession>A0A0C9V091</accession>
<feature type="region of interest" description="Disordered" evidence="1">
    <location>
        <begin position="1217"/>
        <end position="1245"/>
    </location>
</feature>
<feature type="region of interest" description="Disordered" evidence="1">
    <location>
        <begin position="771"/>
        <end position="801"/>
    </location>
</feature>
<feature type="region of interest" description="Disordered" evidence="1">
    <location>
        <begin position="129"/>
        <end position="342"/>
    </location>
</feature>
<feature type="compositionally biased region" description="Polar residues" evidence="1">
    <location>
        <begin position="326"/>
        <end position="336"/>
    </location>
</feature>
<dbReference type="Proteomes" id="UP000054279">
    <property type="component" value="Unassembled WGS sequence"/>
</dbReference>
<keyword evidence="3" id="KW-1185">Reference proteome</keyword>